<dbReference type="GO" id="GO:0008124">
    <property type="term" value="F:4-alpha-hydroxytetrahydrobiopterin dehydratase activity"/>
    <property type="evidence" value="ECO:0007669"/>
    <property type="project" value="UniProtKB-UniRule"/>
</dbReference>
<dbReference type="AlphaFoldDB" id="A0A432WM57"/>
<protein>
    <recommendedName>
        <fullName evidence="4">Putative pterin-4-alpha-carbinolamine dehydratase</fullName>
        <shortName evidence="4">PHS</shortName>
        <ecNumber evidence="4">4.2.1.96</ecNumber>
    </recommendedName>
    <alternativeName>
        <fullName evidence="4">4-alpha-hydroxy-tetrahydropterin dehydratase</fullName>
    </alternativeName>
    <alternativeName>
        <fullName evidence="4">Pterin carbinolamine dehydratase</fullName>
        <shortName evidence="4">PCD</shortName>
    </alternativeName>
</protein>
<evidence type="ECO:0000256" key="3">
    <source>
        <dbReference type="ARBA" id="ARBA00023239"/>
    </source>
</evidence>
<dbReference type="NCBIfam" id="NF002016">
    <property type="entry name" value="PRK00823.1-1"/>
    <property type="match status" value="1"/>
</dbReference>
<dbReference type="PANTHER" id="PTHR42805">
    <property type="entry name" value="PTERIN-4-ALPHA-CARBINOLAMINE DEHYDRATASE-RELATED"/>
    <property type="match status" value="1"/>
</dbReference>
<dbReference type="RefSeq" id="WP_126788134.1">
    <property type="nucleotide sequence ID" value="NZ_PIPO01000001.1"/>
</dbReference>
<dbReference type="Pfam" id="PF01329">
    <property type="entry name" value="Pterin_4a"/>
    <property type="match status" value="1"/>
</dbReference>
<dbReference type="Gene3D" id="3.30.1360.20">
    <property type="entry name" value="Transcriptional coactivator/pterin dehydratase"/>
    <property type="match status" value="1"/>
</dbReference>
<dbReference type="SUPFAM" id="SSF55248">
    <property type="entry name" value="PCD-like"/>
    <property type="match status" value="1"/>
</dbReference>
<keyword evidence="6" id="KW-1185">Reference proteome</keyword>
<comment type="caution">
    <text evidence="5">The sequence shown here is derived from an EMBL/GenBank/DDBJ whole genome shotgun (WGS) entry which is preliminary data.</text>
</comment>
<name>A0A432WM57_9GAMM</name>
<dbReference type="InterPro" id="IPR001533">
    <property type="entry name" value="Pterin_deHydtase"/>
</dbReference>
<reference evidence="5 6" key="1">
    <citation type="journal article" date="2011" name="Front. Microbiol.">
        <title>Genomic signatures of strain selection and enhancement in Bacillus atrophaeus var. globigii, a historical biowarfare simulant.</title>
        <authorList>
            <person name="Gibbons H.S."/>
            <person name="Broomall S.M."/>
            <person name="McNew L.A."/>
            <person name="Daligault H."/>
            <person name="Chapman C."/>
            <person name="Bruce D."/>
            <person name="Karavis M."/>
            <person name="Krepps M."/>
            <person name="McGregor P.A."/>
            <person name="Hong C."/>
            <person name="Park K.H."/>
            <person name="Akmal A."/>
            <person name="Feldman A."/>
            <person name="Lin J.S."/>
            <person name="Chang W.E."/>
            <person name="Higgs B.W."/>
            <person name="Demirev P."/>
            <person name="Lindquist J."/>
            <person name="Liem A."/>
            <person name="Fochler E."/>
            <person name="Read T.D."/>
            <person name="Tapia R."/>
            <person name="Johnson S."/>
            <person name="Bishop-Lilly K.A."/>
            <person name="Detter C."/>
            <person name="Han C."/>
            <person name="Sozhamannan S."/>
            <person name="Rosenzweig C.N."/>
            <person name="Skowronski E.W."/>
        </authorList>
    </citation>
    <scope>NUCLEOTIDE SEQUENCE [LARGE SCALE GENOMIC DNA]</scope>
    <source>
        <strain evidence="5 6">Y4G10-17</strain>
    </source>
</reference>
<evidence type="ECO:0000313" key="5">
    <source>
        <dbReference type="EMBL" id="RUO34769.1"/>
    </source>
</evidence>
<gene>
    <name evidence="5" type="ORF">CWE14_01875</name>
</gene>
<dbReference type="InterPro" id="IPR050376">
    <property type="entry name" value="Pterin-4-alpha-carb_dehyd"/>
</dbReference>
<dbReference type="EC" id="4.2.1.96" evidence="4"/>
<comment type="catalytic activity">
    <reaction evidence="1 4">
        <text>(4aS,6R)-4a-hydroxy-L-erythro-5,6,7,8-tetrahydrobiopterin = (6R)-L-erythro-6,7-dihydrobiopterin + H2O</text>
        <dbReference type="Rhea" id="RHEA:11920"/>
        <dbReference type="ChEBI" id="CHEBI:15377"/>
        <dbReference type="ChEBI" id="CHEBI:15642"/>
        <dbReference type="ChEBI" id="CHEBI:43120"/>
        <dbReference type="EC" id="4.2.1.96"/>
    </reaction>
</comment>
<dbReference type="HAMAP" id="MF_00434">
    <property type="entry name" value="Pterin_4_alpha"/>
    <property type="match status" value="1"/>
</dbReference>
<dbReference type="PANTHER" id="PTHR42805:SF1">
    <property type="entry name" value="PTERIN-4-ALPHA-CARBINOLAMINE DEHYDRATASE-RELATED"/>
    <property type="match status" value="1"/>
</dbReference>
<evidence type="ECO:0000313" key="6">
    <source>
        <dbReference type="Proteomes" id="UP000287823"/>
    </source>
</evidence>
<evidence type="ECO:0000256" key="2">
    <source>
        <dbReference type="ARBA" id="ARBA00006472"/>
    </source>
</evidence>
<accession>A0A432WM57</accession>
<comment type="similarity">
    <text evidence="2 4">Belongs to the pterin-4-alpha-carbinolamine dehydratase family.</text>
</comment>
<dbReference type="InterPro" id="IPR036428">
    <property type="entry name" value="PCD_sf"/>
</dbReference>
<keyword evidence="3 4" id="KW-0456">Lyase</keyword>
<sequence>MSDLKNQTCEACQADAPAVSDQELKELMREIPEWAPVSRDGVMQLERAYKFKNFKKAWAFHELVAQMAEDEFHHPTLTLEWGKLTVTWWTHAIKGLHRNDFIMAAKTDALLEKLDS</sequence>
<proteinExistence type="inferred from homology"/>
<evidence type="ECO:0000256" key="4">
    <source>
        <dbReference type="HAMAP-Rule" id="MF_00434"/>
    </source>
</evidence>
<evidence type="ECO:0000256" key="1">
    <source>
        <dbReference type="ARBA" id="ARBA00001554"/>
    </source>
</evidence>
<dbReference type="CDD" id="cd00913">
    <property type="entry name" value="PCD_DCoH_subfamily_a"/>
    <property type="match status" value="1"/>
</dbReference>
<dbReference type="EMBL" id="PIPO01000001">
    <property type="protein sequence ID" value="RUO34769.1"/>
    <property type="molecule type" value="Genomic_DNA"/>
</dbReference>
<dbReference type="GO" id="GO:0006729">
    <property type="term" value="P:tetrahydrobiopterin biosynthetic process"/>
    <property type="evidence" value="ECO:0007669"/>
    <property type="project" value="InterPro"/>
</dbReference>
<dbReference type="Proteomes" id="UP000287823">
    <property type="component" value="Unassembled WGS sequence"/>
</dbReference>
<organism evidence="5 6">
    <name type="scientific">Aliidiomarina soli</name>
    <dbReference type="NCBI Taxonomy" id="1928574"/>
    <lineage>
        <taxon>Bacteria</taxon>
        <taxon>Pseudomonadati</taxon>
        <taxon>Pseudomonadota</taxon>
        <taxon>Gammaproteobacteria</taxon>
        <taxon>Alteromonadales</taxon>
        <taxon>Idiomarinaceae</taxon>
        <taxon>Aliidiomarina</taxon>
    </lineage>
</organism>